<reference evidence="1" key="1">
    <citation type="submission" date="2021-06" db="EMBL/GenBank/DDBJ databases">
        <authorList>
            <person name="Kallberg Y."/>
            <person name="Tangrot J."/>
            <person name="Rosling A."/>
        </authorList>
    </citation>
    <scope>NUCLEOTIDE SEQUENCE</scope>
    <source>
        <strain evidence="1">IA702</strain>
    </source>
</reference>
<evidence type="ECO:0000313" key="1">
    <source>
        <dbReference type="EMBL" id="CAG8557505.1"/>
    </source>
</evidence>
<name>A0A9N9B6V5_9GLOM</name>
<dbReference type="AlphaFoldDB" id="A0A9N9B6V5"/>
<gene>
    <name evidence="1" type="ORF">POCULU_LOCUS5341</name>
</gene>
<protein>
    <submittedName>
        <fullName evidence="1">8763_t:CDS:1</fullName>
    </submittedName>
</protein>
<organism evidence="1 2">
    <name type="scientific">Paraglomus occultum</name>
    <dbReference type="NCBI Taxonomy" id="144539"/>
    <lineage>
        <taxon>Eukaryota</taxon>
        <taxon>Fungi</taxon>
        <taxon>Fungi incertae sedis</taxon>
        <taxon>Mucoromycota</taxon>
        <taxon>Glomeromycotina</taxon>
        <taxon>Glomeromycetes</taxon>
        <taxon>Paraglomerales</taxon>
        <taxon>Paraglomeraceae</taxon>
        <taxon>Paraglomus</taxon>
    </lineage>
</organism>
<comment type="caution">
    <text evidence="1">The sequence shown here is derived from an EMBL/GenBank/DDBJ whole genome shotgun (WGS) entry which is preliminary data.</text>
</comment>
<keyword evidence="2" id="KW-1185">Reference proteome</keyword>
<evidence type="ECO:0000313" key="2">
    <source>
        <dbReference type="Proteomes" id="UP000789572"/>
    </source>
</evidence>
<dbReference type="EMBL" id="CAJVPJ010000805">
    <property type="protein sequence ID" value="CAG8557505.1"/>
    <property type="molecule type" value="Genomic_DNA"/>
</dbReference>
<sequence>MNLQRQLELVLPGKSPDEILKSHEVNKYDHSVVLWKIENTQRGYTITHKLKPLDNDNKKESTKSKTQHFPRNDTVRLIDLNIREL</sequence>
<proteinExistence type="predicted"/>
<dbReference type="Proteomes" id="UP000789572">
    <property type="component" value="Unassembled WGS sequence"/>
</dbReference>
<accession>A0A9N9B6V5</accession>
<feature type="non-terminal residue" evidence="1">
    <location>
        <position position="85"/>
    </location>
</feature>